<evidence type="ECO:0008006" key="4">
    <source>
        <dbReference type="Google" id="ProtNLM"/>
    </source>
</evidence>
<dbReference type="PANTHER" id="PTHR38166">
    <property type="entry name" value="C2H2-TYPE DOMAIN-CONTAINING PROTEIN-RELATED"/>
    <property type="match status" value="1"/>
</dbReference>
<accession>A0AA39XSZ6</accession>
<sequence length="186" mass="21637">MFSPPPTTSLAQTNSCPREHIYRKHAEPDNTCSSCLESFETPEHLRMHARRRPVCEVRPEGDRPDRMTAAQREEIRSKKRTKHRQTEEEKWVRIYQILFGWDADCVPSPYYENDSSSPSGTDTEDCYRISKYDAQDLRAHNPPWDMKCRFESRVGEVMGMASGPQLKKISDLACDFVVEFMERCAL</sequence>
<evidence type="ECO:0000313" key="3">
    <source>
        <dbReference type="Proteomes" id="UP001174936"/>
    </source>
</evidence>
<evidence type="ECO:0000256" key="1">
    <source>
        <dbReference type="SAM" id="MobiDB-lite"/>
    </source>
</evidence>
<dbReference type="AlphaFoldDB" id="A0AA39XSZ6"/>
<dbReference type="EMBL" id="JAULSV010000007">
    <property type="protein sequence ID" value="KAK0638550.1"/>
    <property type="molecule type" value="Genomic_DNA"/>
</dbReference>
<organism evidence="2 3">
    <name type="scientific">Cercophora newfieldiana</name>
    <dbReference type="NCBI Taxonomy" id="92897"/>
    <lineage>
        <taxon>Eukaryota</taxon>
        <taxon>Fungi</taxon>
        <taxon>Dikarya</taxon>
        <taxon>Ascomycota</taxon>
        <taxon>Pezizomycotina</taxon>
        <taxon>Sordariomycetes</taxon>
        <taxon>Sordariomycetidae</taxon>
        <taxon>Sordariales</taxon>
        <taxon>Lasiosphaeriaceae</taxon>
        <taxon>Cercophora</taxon>
    </lineage>
</organism>
<name>A0AA39XSZ6_9PEZI</name>
<gene>
    <name evidence="2" type="ORF">B0T16DRAFT_421346</name>
</gene>
<comment type="caution">
    <text evidence="2">The sequence shown here is derived from an EMBL/GenBank/DDBJ whole genome shotgun (WGS) entry which is preliminary data.</text>
</comment>
<dbReference type="Proteomes" id="UP001174936">
    <property type="component" value="Unassembled WGS sequence"/>
</dbReference>
<proteinExistence type="predicted"/>
<reference evidence="2" key="1">
    <citation type="submission" date="2023-06" db="EMBL/GenBank/DDBJ databases">
        <title>Genome-scale phylogeny and comparative genomics of the fungal order Sordariales.</title>
        <authorList>
            <consortium name="Lawrence Berkeley National Laboratory"/>
            <person name="Hensen N."/>
            <person name="Bonometti L."/>
            <person name="Westerberg I."/>
            <person name="Brannstrom I.O."/>
            <person name="Guillou S."/>
            <person name="Cros-Aarteil S."/>
            <person name="Calhoun S."/>
            <person name="Haridas S."/>
            <person name="Kuo A."/>
            <person name="Mondo S."/>
            <person name="Pangilinan J."/>
            <person name="Riley R."/>
            <person name="Labutti K."/>
            <person name="Andreopoulos B."/>
            <person name="Lipzen A."/>
            <person name="Chen C."/>
            <person name="Yanf M."/>
            <person name="Daum C."/>
            <person name="Ng V."/>
            <person name="Clum A."/>
            <person name="Steindorff A."/>
            <person name="Ohm R."/>
            <person name="Martin F."/>
            <person name="Silar P."/>
            <person name="Natvig D."/>
            <person name="Lalanne C."/>
            <person name="Gautier V."/>
            <person name="Ament-Velasquez S.L."/>
            <person name="Kruys A."/>
            <person name="Hutchinson M.I."/>
            <person name="Powell A.J."/>
            <person name="Barry K."/>
            <person name="Miller A.N."/>
            <person name="Grigoriev I.V."/>
            <person name="Debuchy R."/>
            <person name="Gladieux P."/>
            <person name="Thoren M.H."/>
            <person name="Johannesson H."/>
        </authorList>
    </citation>
    <scope>NUCLEOTIDE SEQUENCE</scope>
    <source>
        <strain evidence="2">SMH2532-1</strain>
    </source>
</reference>
<protein>
    <recommendedName>
        <fullName evidence="4">C2H2-type domain-containing protein</fullName>
    </recommendedName>
</protein>
<keyword evidence="3" id="KW-1185">Reference proteome</keyword>
<dbReference type="PANTHER" id="PTHR38166:SF1">
    <property type="entry name" value="C2H2-TYPE DOMAIN-CONTAINING PROTEIN"/>
    <property type="match status" value="1"/>
</dbReference>
<feature type="region of interest" description="Disordered" evidence="1">
    <location>
        <begin position="57"/>
        <end position="81"/>
    </location>
</feature>
<feature type="compositionally biased region" description="Basic and acidic residues" evidence="1">
    <location>
        <begin position="57"/>
        <end position="76"/>
    </location>
</feature>
<evidence type="ECO:0000313" key="2">
    <source>
        <dbReference type="EMBL" id="KAK0638550.1"/>
    </source>
</evidence>